<keyword evidence="2" id="KW-1185">Reference proteome</keyword>
<reference evidence="1" key="1">
    <citation type="journal article" date="2019" name="bioRxiv">
        <title>The Genome of the Zebra Mussel, Dreissena polymorpha: A Resource for Invasive Species Research.</title>
        <authorList>
            <person name="McCartney M.A."/>
            <person name="Auch B."/>
            <person name="Kono T."/>
            <person name="Mallez S."/>
            <person name="Zhang Y."/>
            <person name="Obille A."/>
            <person name="Becker A."/>
            <person name="Abrahante J.E."/>
            <person name="Garbe J."/>
            <person name="Badalamenti J.P."/>
            <person name="Herman A."/>
            <person name="Mangelson H."/>
            <person name="Liachko I."/>
            <person name="Sullivan S."/>
            <person name="Sone E.D."/>
            <person name="Koren S."/>
            <person name="Silverstein K.A.T."/>
            <person name="Beckman K.B."/>
            <person name="Gohl D.M."/>
        </authorList>
    </citation>
    <scope>NUCLEOTIDE SEQUENCE</scope>
    <source>
        <strain evidence="1">Duluth1</strain>
        <tissue evidence="1">Whole animal</tissue>
    </source>
</reference>
<evidence type="ECO:0000313" key="2">
    <source>
        <dbReference type="Proteomes" id="UP000828390"/>
    </source>
</evidence>
<gene>
    <name evidence="1" type="ORF">DPMN_032854</name>
</gene>
<organism evidence="1 2">
    <name type="scientific">Dreissena polymorpha</name>
    <name type="common">Zebra mussel</name>
    <name type="synonym">Mytilus polymorpha</name>
    <dbReference type="NCBI Taxonomy" id="45954"/>
    <lineage>
        <taxon>Eukaryota</taxon>
        <taxon>Metazoa</taxon>
        <taxon>Spiralia</taxon>
        <taxon>Lophotrochozoa</taxon>
        <taxon>Mollusca</taxon>
        <taxon>Bivalvia</taxon>
        <taxon>Autobranchia</taxon>
        <taxon>Heteroconchia</taxon>
        <taxon>Euheterodonta</taxon>
        <taxon>Imparidentia</taxon>
        <taxon>Neoheterodontei</taxon>
        <taxon>Myida</taxon>
        <taxon>Dreissenoidea</taxon>
        <taxon>Dreissenidae</taxon>
        <taxon>Dreissena</taxon>
    </lineage>
</organism>
<accession>A0A9D4RIN2</accession>
<protein>
    <submittedName>
        <fullName evidence="1">Uncharacterized protein</fullName>
    </submittedName>
</protein>
<name>A0A9D4RIN2_DREPO</name>
<sequence length="113" mass="11914">MFGNPVQGNIIDPVGSSVSTLVVGALPATQKGTLDGVEYYAVATGTLTLHCGVNHFCSDINTCCNSVPTTDMPSSSCTTEPQQHQLKAVVVQKSKIYYPMSFTTNGNVTLTVL</sequence>
<reference evidence="1" key="2">
    <citation type="submission" date="2020-11" db="EMBL/GenBank/DDBJ databases">
        <authorList>
            <person name="McCartney M.A."/>
            <person name="Auch B."/>
            <person name="Kono T."/>
            <person name="Mallez S."/>
            <person name="Becker A."/>
            <person name="Gohl D.M."/>
            <person name="Silverstein K.A.T."/>
            <person name="Koren S."/>
            <person name="Bechman K.B."/>
            <person name="Herman A."/>
            <person name="Abrahante J.E."/>
            <person name="Garbe J."/>
        </authorList>
    </citation>
    <scope>NUCLEOTIDE SEQUENCE</scope>
    <source>
        <strain evidence="1">Duluth1</strain>
        <tissue evidence="1">Whole animal</tissue>
    </source>
</reference>
<comment type="caution">
    <text evidence="1">The sequence shown here is derived from an EMBL/GenBank/DDBJ whole genome shotgun (WGS) entry which is preliminary data.</text>
</comment>
<dbReference type="EMBL" id="JAIWYP010000002">
    <property type="protein sequence ID" value="KAH3869684.1"/>
    <property type="molecule type" value="Genomic_DNA"/>
</dbReference>
<evidence type="ECO:0000313" key="1">
    <source>
        <dbReference type="EMBL" id="KAH3869684.1"/>
    </source>
</evidence>
<dbReference type="AlphaFoldDB" id="A0A9D4RIN2"/>
<proteinExistence type="predicted"/>
<dbReference type="Proteomes" id="UP000828390">
    <property type="component" value="Unassembled WGS sequence"/>
</dbReference>